<dbReference type="AlphaFoldDB" id="A0AAN7LY30"/>
<comment type="caution">
    <text evidence="1">The sequence shown here is derived from an EMBL/GenBank/DDBJ whole genome shotgun (WGS) entry which is preliminary data.</text>
</comment>
<sequence length="160" mass="18455">MEEVDETEAVPQVYMASILQGDRIGVSYYDASIHQLNVMELWEDRTSDFPMIDLVKYQAQPIVIYTSTKSEESFIAALQRSGADGASEIPVKLVKSSLFSYEQAWHRYGNKEDAYIHLSYRLLSFGWDTPDVLCAFLSLSKSQSFYWKILLRSLWHFMSS</sequence>
<protein>
    <submittedName>
        <fullName evidence="1">Uncharacterized protein</fullName>
    </submittedName>
</protein>
<name>A0AAN7LY30_TRANT</name>
<keyword evidence="2" id="KW-1185">Reference proteome</keyword>
<evidence type="ECO:0000313" key="2">
    <source>
        <dbReference type="Proteomes" id="UP001346149"/>
    </source>
</evidence>
<gene>
    <name evidence="1" type="ORF">SAY86_012676</name>
</gene>
<organism evidence="1 2">
    <name type="scientific">Trapa natans</name>
    <name type="common">Water chestnut</name>
    <dbReference type="NCBI Taxonomy" id="22666"/>
    <lineage>
        <taxon>Eukaryota</taxon>
        <taxon>Viridiplantae</taxon>
        <taxon>Streptophyta</taxon>
        <taxon>Embryophyta</taxon>
        <taxon>Tracheophyta</taxon>
        <taxon>Spermatophyta</taxon>
        <taxon>Magnoliopsida</taxon>
        <taxon>eudicotyledons</taxon>
        <taxon>Gunneridae</taxon>
        <taxon>Pentapetalae</taxon>
        <taxon>rosids</taxon>
        <taxon>malvids</taxon>
        <taxon>Myrtales</taxon>
        <taxon>Lythraceae</taxon>
        <taxon>Trapa</taxon>
    </lineage>
</organism>
<evidence type="ECO:0000313" key="1">
    <source>
        <dbReference type="EMBL" id="KAK4794682.1"/>
    </source>
</evidence>
<proteinExistence type="predicted"/>
<reference evidence="1 2" key="1">
    <citation type="journal article" date="2023" name="Hortic Res">
        <title>Pangenome of water caltrop reveals structural variations and asymmetric subgenome divergence after allopolyploidization.</title>
        <authorList>
            <person name="Zhang X."/>
            <person name="Chen Y."/>
            <person name="Wang L."/>
            <person name="Yuan Y."/>
            <person name="Fang M."/>
            <person name="Shi L."/>
            <person name="Lu R."/>
            <person name="Comes H.P."/>
            <person name="Ma Y."/>
            <person name="Chen Y."/>
            <person name="Huang G."/>
            <person name="Zhou Y."/>
            <person name="Zheng Z."/>
            <person name="Qiu Y."/>
        </authorList>
    </citation>
    <scope>NUCLEOTIDE SEQUENCE [LARGE SCALE GENOMIC DNA]</scope>
    <source>
        <strain evidence="1">F231</strain>
    </source>
</reference>
<dbReference type="EMBL" id="JAXQNO010000007">
    <property type="protein sequence ID" value="KAK4794682.1"/>
    <property type="molecule type" value="Genomic_DNA"/>
</dbReference>
<dbReference type="Proteomes" id="UP001346149">
    <property type="component" value="Unassembled WGS sequence"/>
</dbReference>
<accession>A0AAN7LY30</accession>